<protein>
    <submittedName>
        <fullName evidence="4">U-box domain-containing protein 9-like</fullName>
    </submittedName>
</protein>
<dbReference type="Proteomes" id="UP000236291">
    <property type="component" value="Unassembled WGS sequence"/>
</dbReference>
<reference evidence="4 5" key="2">
    <citation type="journal article" date="2017" name="Front. Plant Sci.">
        <title>Gene Classification and Mining of Molecular Markers Useful in Red Clover (Trifolium pratense) Breeding.</title>
        <authorList>
            <person name="Istvanek J."/>
            <person name="Dluhosova J."/>
            <person name="Dluhos P."/>
            <person name="Patkova L."/>
            <person name="Nedelnik J."/>
            <person name="Repkova J."/>
        </authorList>
    </citation>
    <scope>NUCLEOTIDE SEQUENCE [LARGE SCALE GENOMIC DNA]</scope>
    <source>
        <strain evidence="5">cv. Tatra</strain>
        <tissue evidence="4">Young leaves</tissue>
    </source>
</reference>
<keyword evidence="2" id="KW-0808">Transferase</keyword>
<dbReference type="GO" id="GO:0004842">
    <property type="term" value="F:ubiquitin-protein transferase activity"/>
    <property type="evidence" value="ECO:0007669"/>
    <property type="project" value="InterPro"/>
</dbReference>
<dbReference type="STRING" id="57577.A0A2K3PNG3"/>
<name>A0A2K3PNG3_TRIPR</name>
<accession>A0A2K3PNG3</accession>
<evidence type="ECO:0000256" key="1">
    <source>
        <dbReference type="ARBA" id="ARBA00004906"/>
    </source>
</evidence>
<dbReference type="PROSITE" id="PS51698">
    <property type="entry name" value="U_BOX"/>
    <property type="match status" value="1"/>
</dbReference>
<evidence type="ECO:0000256" key="2">
    <source>
        <dbReference type="ARBA" id="ARBA00022679"/>
    </source>
</evidence>
<feature type="domain" description="U-box" evidence="3">
    <location>
        <begin position="75"/>
        <end position="107"/>
    </location>
</feature>
<dbReference type="Pfam" id="PF04564">
    <property type="entry name" value="U-box"/>
    <property type="match status" value="1"/>
</dbReference>
<sequence>MAKPGVLDSDPEIMVKKALELKKELKKLVKSIVDDEDISIEAIEKAKEILCVLKDLKLRKKSQSSMSFKINKNVNFPDEFKCPLSNELMRDPVIVASGQVSVTNLVS</sequence>
<dbReference type="Gene3D" id="3.30.40.10">
    <property type="entry name" value="Zinc/RING finger domain, C3HC4 (zinc finger)"/>
    <property type="match status" value="1"/>
</dbReference>
<dbReference type="GO" id="GO:0016567">
    <property type="term" value="P:protein ubiquitination"/>
    <property type="evidence" value="ECO:0007669"/>
    <property type="project" value="UniProtKB-UniPathway"/>
</dbReference>
<reference evidence="4 5" key="1">
    <citation type="journal article" date="2014" name="Am. J. Bot.">
        <title>Genome assembly and annotation for red clover (Trifolium pratense; Fabaceae).</title>
        <authorList>
            <person name="Istvanek J."/>
            <person name="Jaros M."/>
            <person name="Krenek A."/>
            <person name="Repkova J."/>
        </authorList>
    </citation>
    <scope>NUCLEOTIDE SEQUENCE [LARGE SCALE GENOMIC DNA]</scope>
    <source>
        <strain evidence="5">cv. Tatra</strain>
        <tissue evidence="4">Young leaves</tissue>
    </source>
</reference>
<dbReference type="SUPFAM" id="SSF57850">
    <property type="entry name" value="RING/U-box"/>
    <property type="match status" value="1"/>
</dbReference>
<dbReference type="EMBL" id="ASHM01008842">
    <property type="protein sequence ID" value="PNY16828.1"/>
    <property type="molecule type" value="Genomic_DNA"/>
</dbReference>
<evidence type="ECO:0000259" key="3">
    <source>
        <dbReference type="PROSITE" id="PS51698"/>
    </source>
</evidence>
<organism evidence="4 5">
    <name type="scientific">Trifolium pratense</name>
    <name type="common">Red clover</name>
    <dbReference type="NCBI Taxonomy" id="57577"/>
    <lineage>
        <taxon>Eukaryota</taxon>
        <taxon>Viridiplantae</taxon>
        <taxon>Streptophyta</taxon>
        <taxon>Embryophyta</taxon>
        <taxon>Tracheophyta</taxon>
        <taxon>Spermatophyta</taxon>
        <taxon>Magnoliopsida</taxon>
        <taxon>eudicotyledons</taxon>
        <taxon>Gunneridae</taxon>
        <taxon>Pentapetalae</taxon>
        <taxon>rosids</taxon>
        <taxon>fabids</taxon>
        <taxon>Fabales</taxon>
        <taxon>Fabaceae</taxon>
        <taxon>Papilionoideae</taxon>
        <taxon>50 kb inversion clade</taxon>
        <taxon>NPAAA clade</taxon>
        <taxon>Hologalegina</taxon>
        <taxon>IRL clade</taxon>
        <taxon>Trifolieae</taxon>
        <taxon>Trifolium</taxon>
    </lineage>
</organism>
<dbReference type="InterPro" id="IPR013083">
    <property type="entry name" value="Znf_RING/FYVE/PHD"/>
</dbReference>
<comment type="pathway">
    <text evidence="1">Protein modification; protein ubiquitination.</text>
</comment>
<dbReference type="AlphaFoldDB" id="A0A2K3PNG3"/>
<gene>
    <name evidence="4" type="ORF">L195_g013555</name>
</gene>
<dbReference type="InterPro" id="IPR003613">
    <property type="entry name" value="Ubox_domain"/>
</dbReference>
<comment type="caution">
    <text evidence="4">The sequence shown here is derived from an EMBL/GenBank/DDBJ whole genome shotgun (WGS) entry which is preliminary data.</text>
</comment>
<proteinExistence type="predicted"/>
<evidence type="ECO:0000313" key="5">
    <source>
        <dbReference type="Proteomes" id="UP000236291"/>
    </source>
</evidence>
<evidence type="ECO:0000313" key="4">
    <source>
        <dbReference type="EMBL" id="PNY16828.1"/>
    </source>
</evidence>
<dbReference type="UniPathway" id="UPA00143"/>